<dbReference type="EMBL" id="JAQQWP010000009">
    <property type="protein sequence ID" value="KAK8100352.1"/>
    <property type="molecule type" value="Genomic_DNA"/>
</dbReference>
<name>A0AAW0QCG9_9PEZI</name>
<dbReference type="AlphaFoldDB" id="A0AAW0QCG9"/>
<evidence type="ECO:0000256" key="1">
    <source>
        <dbReference type="SAM" id="MobiDB-lite"/>
    </source>
</evidence>
<dbReference type="CDD" id="cd06661">
    <property type="entry name" value="GGCT_like"/>
    <property type="match status" value="1"/>
</dbReference>
<comment type="caution">
    <text evidence="2">The sequence shown here is derived from an EMBL/GenBank/DDBJ whole genome shotgun (WGS) entry which is preliminary data.</text>
</comment>
<organism evidence="2 3">
    <name type="scientific">Apiospora kogelbergensis</name>
    <dbReference type="NCBI Taxonomy" id="1337665"/>
    <lineage>
        <taxon>Eukaryota</taxon>
        <taxon>Fungi</taxon>
        <taxon>Dikarya</taxon>
        <taxon>Ascomycota</taxon>
        <taxon>Pezizomycotina</taxon>
        <taxon>Sordariomycetes</taxon>
        <taxon>Xylariomycetidae</taxon>
        <taxon>Amphisphaeriales</taxon>
        <taxon>Apiosporaceae</taxon>
        <taxon>Apiospora</taxon>
    </lineage>
</organism>
<protein>
    <submittedName>
        <fullName evidence="2">Uncharacterized protein</fullName>
    </submittedName>
</protein>
<feature type="compositionally biased region" description="Basic and acidic residues" evidence="1">
    <location>
        <begin position="339"/>
        <end position="355"/>
    </location>
</feature>
<dbReference type="Gene3D" id="3.10.490.10">
    <property type="entry name" value="Gamma-glutamyl cyclotransferase-like"/>
    <property type="match status" value="1"/>
</dbReference>
<keyword evidence="3" id="KW-1185">Reference proteome</keyword>
<evidence type="ECO:0000313" key="2">
    <source>
        <dbReference type="EMBL" id="KAK8100352.1"/>
    </source>
</evidence>
<evidence type="ECO:0000313" key="3">
    <source>
        <dbReference type="Proteomes" id="UP001392437"/>
    </source>
</evidence>
<dbReference type="InterPro" id="IPR013024">
    <property type="entry name" value="GGCT-like"/>
</dbReference>
<dbReference type="Proteomes" id="UP001392437">
    <property type="component" value="Unassembled WGS sequence"/>
</dbReference>
<proteinExistence type="predicted"/>
<feature type="compositionally biased region" description="Low complexity" evidence="1">
    <location>
        <begin position="63"/>
        <end position="80"/>
    </location>
</feature>
<feature type="compositionally biased region" description="Low complexity" evidence="1">
    <location>
        <begin position="321"/>
        <end position="336"/>
    </location>
</feature>
<accession>A0AAW0QCG9</accession>
<feature type="region of interest" description="Disordered" evidence="1">
    <location>
        <begin position="57"/>
        <end position="129"/>
    </location>
</feature>
<gene>
    <name evidence="2" type="ORF">PG999_010726</name>
</gene>
<reference evidence="2 3" key="1">
    <citation type="submission" date="2023-01" db="EMBL/GenBank/DDBJ databases">
        <title>Analysis of 21 Apiospora genomes using comparative genomics revels a genus with tremendous synthesis potential of carbohydrate active enzymes and secondary metabolites.</title>
        <authorList>
            <person name="Sorensen T."/>
        </authorList>
    </citation>
    <scope>NUCLEOTIDE SEQUENCE [LARGE SCALE GENOMIC DNA]</scope>
    <source>
        <strain evidence="2 3">CBS 117206</strain>
    </source>
</reference>
<feature type="region of interest" description="Disordered" evidence="1">
    <location>
        <begin position="210"/>
        <end position="395"/>
    </location>
</feature>
<sequence>MAGNMAGNSLPRVELYEFDYVLTHMDEFKALLSNEQASHLQSNHPPELLSFDESLLRGNNSATTNNPQGQQNNGNTGPLPTAYRPSLQRNTMAHGHGDASSRLPASHPNLPLHEGVTESSPHDTPMTGVMNTTTPINYSAASDRNSSNNLALDIHPTAVMRDDSIETYLDSLPDVELPSGKNSMGGHRAYDPRRRFGRHAMALVVDADSDEDRIPMPNPEFANHNIDDSHRYQTSDVRGGGDNGGATERQTNDVNDGEPILDCIVVPSDSGSEATHRGDGRATTAGTDLENSIVIPSDDESSSDVQVTGVRRRRQGNDDYSQSQHISISSSSSSSSDPAGRRLERSSEASFKEPSEASSEDDDIEMKDAGNGPQEKKEKPPAHEPAALPEQEQEPKKCHYFATGVLMDQKKMKAEFPEAKYLCLAKLKGYRWLICGPRRRDLPTINSDNLIMSPSASPPPGSIQDFVLNENSAVQDGGQDPEGYATIAPVYRHMHGINDNIGQKQDLEGSCVYGALYEVSEAVAEAIRVYTMGWSAYSPLTVSVIPLERDLWSVEPEMAGTMPLALRELEPIPEACTYVVDSTQWHMPWRAPDWKCGGTMELGRVRDHERAAMIPYMKTYNADYPHFRPPYPLPEFARLRRDTDPVPLSADLQPRVYDREYMDALRSLFHTLLFDRFTPLWYVNEALRPWVQDLEWWPMPHQKWELHMYPRSQQ</sequence>